<reference evidence="2 3" key="1">
    <citation type="journal article" date="2019" name="Commun. Biol.">
        <title>The bagworm genome reveals a unique fibroin gene that provides high tensile strength.</title>
        <authorList>
            <person name="Kono N."/>
            <person name="Nakamura H."/>
            <person name="Ohtoshi R."/>
            <person name="Tomita M."/>
            <person name="Numata K."/>
            <person name="Arakawa K."/>
        </authorList>
    </citation>
    <scope>NUCLEOTIDE SEQUENCE [LARGE SCALE GENOMIC DNA]</scope>
</reference>
<protein>
    <submittedName>
        <fullName evidence="2">Uncharacterized protein</fullName>
    </submittedName>
</protein>
<organism evidence="2 3">
    <name type="scientific">Eumeta variegata</name>
    <name type="common">Bagworm moth</name>
    <name type="synonym">Eumeta japonica</name>
    <dbReference type="NCBI Taxonomy" id="151549"/>
    <lineage>
        <taxon>Eukaryota</taxon>
        <taxon>Metazoa</taxon>
        <taxon>Ecdysozoa</taxon>
        <taxon>Arthropoda</taxon>
        <taxon>Hexapoda</taxon>
        <taxon>Insecta</taxon>
        <taxon>Pterygota</taxon>
        <taxon>Neoptera</taxon>
        <taxon>Endopterygota</taxon>
        <taxon>Lepidoptera</taxon>
        <taxon>Glossata</taxon>
        <taxon>Ditrysia</taxon>
        <taxon>Tineoidea</taxon>
        <taxon>Psychidae</taxon>
        <taxon>Oiketicinae</taxon>
        <taxon>Eumeta</taxon>
    </lineage>
</organism>
<dbReference type="AlphaFoldDB" id="A0A4C1YDP0"/>
<sequence length="92" mass="10695">MRQKSAALRRNGVRSGDADADKGLQRKTICATRDPNATKTKWRMSASTKWRSKAADDAMMRYARTPLIALFMSDFYIQYFVKELQLLRLEEF</sequence>
<evidence type="ECO:0000256" key="1">
    <source>
        <dbReference type="SAM" id="MobiDB-lite"/>
    </source>
</evidence>
<dbReference type="Proteomes" id="UP000299102">
    <property type="component" value="Unassembled WGS sequence"/>
</dbReference>
<evidence type="ECO:0000313" key="2">
    <source>
        <dbReference type="EMBL" id="GBP72465.1"/>
    </source>
</evidence>
<gene>
    <name evidence="2" type="ORF">EVAR_24376_1</name>
</gene>
<keyword evidence="3" id="KW-1185">Reference proteome</keyword>
<proteinExistence type="predicted"/>
<dbReference type="EMBL" id="BGZK01001146">
    <property type="protein sequence ID" value="GBP72465.1"/>
    <property type="molecule type" value="Genomic_DNA"/>
</dbReference>
<comment type="caution">
    <text evidence="2">The sequence shown here is derived from an EMBL/GenBank/DDBJ whole genome shotgun (WGS) entry which is preliminary data.</text>
</comment>
<name>A0A4C1YDP0_EUMVA</name>
<accession>A0A4C1YDP0</accession>
<evidence type="ECO:0000313" key="3">
    <source>
        <dbReference type="Proteomes" id="UP000299102"/>
    </source>
</evidence>
<feature type="region of interest" description="Disordered" evidence="1">
    <location>
        <begin position="1"/>
        <end position="26"/>
    </location>
</feature>